<dbReference type="RefSeq" id="WP_228847836.1">
    <property type="nucleotide sequence ID" value="NZ_JADCKQ010000003.1"/>
</dbReference>
<feature type="signal peptide" evidence="1">
    <location>
        <begin position="1"/>
        <end position="22"/>
    </location>
</feature>
<proteinExistence type="predicted"/>
<keyword evidence="3" id="KW-1185">Reference proteome</keyword>
<accession>A0A8J7IC57</accession>
<keyword evidence="1" id="KW-0732">Signal</keyword>
<organism evidence="2 3">
    <name type="scientific">Halocynthiibacter styelae</name>
    <dbReference type="NCBI Taxonomy" id="2761955"/>
    <lineage>
        <taxon>Bacteria</taxon>
        <taxon>Pseudomonadati</taxon>
        <taxon>Pseudomonadota</taxon>
        <taxon>Alphaproteobacteria</taxon>
        <taxon>Rhodobacterales</taxon>
        <taxon>Paracoccaceae</taxon>
        <taxon>Halocynthiibacter</taxon>
    </lineage>
</organism>
<dbReference type="AlphaFoldDB" id="A0A8J7IC57"/>
<name>A0A8J7IC57_9RHOB</name>
<dbReference type="Proteomes" id="UP000640583">
    <property type="component" value="Unassembled WGS sequence"/>
</dbReference>
<protein>
    <recommendedName>
        <fullName evidence="4">DUF4136 domain-containing protein</fullName>
    </recommendedName>
</protein>
<feature type="chain" id="PRO_5035170112" description="DUF4136 domain-containing protein" evidence="1">
    <location>
        <begin position="23"/>
        <end position="194"/>
    </location>
</feature>
<dbReference type="EMBL" id="JADCKQ010000003">
    <property type="protein sequence ID" value="MBI1492943.1"/>
    <property type="molecule type" value="Genomic_DNA"/>
</dbReference>
<evidence type="ECO:0008006" key="4">
    <source>
        <dbReference type="Google" id="ProtNLM"/>
    </source>
</evidence>
<sequence>MMKLKMQIAGFLAFILALTACSKVDPTTEPPVDMAAFQLGHNVVVAGNATPGPLTRSISTEEIDVALTQAIDERFGHYQGDRLLHIGIAVDGYVLALPGIPTILSPKSVLAITVNVWDNETQQKLNAEPRRFSVFERTSAETIIGSGLTQSKSVQLQNLSRNAALKIQNWILEHPDWITTGSVADLANETSAER</sequence>
<evidence type="ECO:0000313" key="2">
    <source>
        <dbReference type="EMBL" id="MBI1492943.1"/>
    </source>
</evidence>
<comment type="caution">
    <text evidence="2">The sequence shown here is derived from an EMBL/GenBank/DDBJ whole genome shotgun (WGS) entry which is preliminary data.</text>
</comment>
<dbReference type="PROSITE" id="PS51257">
    <property type="entry name" value="PROKAR_LIPOPROTEIN"/>
    <property type="match status" value="1"/>
</dbReference>
<reference evidence="2" key="1">
    <citation type="submission" date="2020-10" db="EMBL/GenBank/DDBJ databases">
        <title>Paenihalocynthiibacter styelae gen. nov., sp. nov., isolated from stalked sea squirt Styela clava.</title>
        <authorList>
            <person name="Kim Y.-O."/>
            <person name="Yoon J.-H."/>
        </authorList>
    </citation>
    <scope>NUCLEOTIDE SEQUENCE</scope>
    <source>
        <strain evidence="2">MYP1-1</strain>
    </source>
</reference>
<evidence type="ECO:0000256" key="1">
    <source>
        <dbReference type="SAM" id="SignalP"/>
    </source>
</evidence>
<gene>
    <name evidence="2" type="ORF">H1D41_04770</name>
</gene>
<evidence type="ECO:0000313" key="3">
    <source>
        <dbReference type="Proteomes" id="UP000640583"/>
    </source>
</evidence>